<feature type="domain" description="DUF1468" evidence="2">
    <location>
        <begin position="10"/>
        <end position="144"/>
    </location>
</feature>
<evidence type="ECO:0000313" key="4">
    <source>
        <dbReference type="Proteomes" id="UP000184196"/>
    </source>
</evidence>
<dbReference type="AlphaFoldDB" id="A0A1M4SGW1"/>
<feature type="transmembrane region" description="Helical" evidence="1">
    <location>
        <begin position="118"/>
        <end position="139"/>
    </location>
</feature>
<proteinExistence type="predicted"/>
<feature type="transmembrane region" description="Helical" evidence="1">
    <location>
        <begin position="73"/>
        <end position="106"/>
    </location>
</feature>
<gene>
    <name evidence="3" type="ORF">SAMN02745218_00121</name>
</gene>
<keyword evidence="4" id="KW-1185">Reference proteome</keyword>
<evidence type="ECO:0000256" key="1">
    <source>
        <dbReference type="SAM" id="Phobius"/>
    </source>
</evidence>
<evidence type="ECO:0000313" key="3">
    <source>
        <dbReference type="EMBL" id="SHE31402.1"/>
    </source>
</evidence>
<feature type="transmembrane region" description="Helical" evidence="1">
    <location>
        <begin position="30"/>
        <end position="52"/>
    </location>
</feature>
<organism evidence="3 4">
    <name type="scientific">Desulfofundulus australicus DSM 11792</name>
    <dbReference type="NCBI Taxonomy" id="1121425"/>
    <lineage>
        <taxon>Bacteria</taxon>
        <taxon>Bacillati</taxon>
        <taxon>Bacillota</taxon>
        <taxon>Clostridia</taxon>
        <taxon>Eubacteriales</taxon>
        <taxon>Peptococcaceae</taxon>
        <taxon>Desulfofundulus</taxon>
    </lineage>
</organism>
<keyword evidence="1" id="KW-0472">Membrane</keyword>
<accession>A0A1M4SGW1</accession>
<dbReference type="RefSeq" id="WP_073162401.1">
    <property type="nucleotide sequence ID" value="NZ_FQUW01000004.1"/>
</dbReference>
<sequence length="149" mass="16319">MAGRKADLIAGVASIVVALLFGFQGRELSLASKIFPLVLEVFLVLMGAVLILRGLRGSKEQQGGQEQIDYTRAWLVVLASLVYVAAINYIGFYVSSFVFLTLLSWFLNDRGRNLPSLGISTLFGLLVTGALYATFWLFLKVPTPQGLLF</sequence>
<dbReference type="Pfam" id="PF07331">
    <property type="entry name" value="TctB"/>
    <property type="match status" value="1"/>
</dbReference>
<keyword evidence="1" id="KW-1133">Transmembrane helix</keyword>
<dbReference type="InterPro" id="IPR009936">
    <property type="entry name" value="DUF1468"/>
</dbReference>
<dbReference type="Proteomes" id="UP000184196">
    <property type="component" value="Unassembled WGS sequence"/>
</dbReference>
<protein>
    <submittedName>
        <fullName evidence="3">Tripartite tricarboxylate transporter TctB family protein</fullName>
    </submittedName>
</protein>
<evidence type="ECO:0000259" key="2">
    <source>
        <dbReference type="Pfam" id="PF07331"/>
    </source>
</evidence>
<dbReference type="EMBL" id="FQUW01000004">
    <property type="protein sequence ID" value="SHE31402.1"/>
    <property type="molecule type" value="Genomic_DNA"/>
</dbReference>
<feature type="transmembrane region" description="Helical" evidence="1">
    <location>
        <begin position="7"/>
        <end position="24"/>
    </location>
</feature>
<reference evidence="4" key="1">
    <citation type="submission" date="2016-11" db="EMBL/GenBank/DDBJ databases">
        <authorList>
            <person name="Varghese N."/>
            <person name="Submissions S."/>
        </authorList>
    </citation>
    <scope>NUCLEOTIDE SEQUENCE [LARGE SCALE GENOMIC DNA]</scope>
    <source>
        <strain evidence="4">DSM 11792</strain>
    </source>
</reference>
<keyword evidence="1" id="KW-0812">Transmembrane</keyword>
<name>A0A1M4SGW1_9FIRM</name>